<evidence type="ECO:0008006" key="3">
    <source>
        <dbReference type="Google" id="ProtNLM"/>
    </source>
</evidence>
<dbReference type="Proteomes" id="UP000297385">
    <property type="component" value="Unassembled WGS sequence"/>
</dbReference>
<sequence length="62" mass="7330">MHHHIFENELVHLERVIACASREPFPPTYWRDRVEHLKNCPHAPLFSYRIARLTRLVAALNG</sequence>
<organism evidence="1 2">
    <name type="scientific">Paraburkholderia dipogonis</name>
    <dbReference type="NCBI Taxonomy" id="1211383"/>
    <lineage>
        <taxon>Bacteria</taxon>
        <taxon>Pseudomonadati</taxon>
        <taxon>Pseudomonadota</taxon>
        <taxon>Betaproteobacteria</taxon>
        <taxon>Burkholderiales</taxon>
        <taxon>Burkholderiaceae</taxon>
        <taxon>Paraburkholderia</taxon>
    </lineage>
</organism>
<dbReference type="GeneID" id="97305117"/>
<accession>A0A4Y8N2V7</accession>
<name>A0A4Y8N2V7_9BURK</name>
<reference evidence="1 2" key="1">
    <citation type="submission" date="2019-03" db="EMBL/GenBank/DDBJ databases">
        <title>Complete Genome Sequence of Paraburkholderia dipogonis ICMP 19430T, a Nitrogen-fixing Symbiont of the South African Invasive Legume Dipogon lignosus in New Zealand.</title>
        <authorList>
            <person name="De Meyer S.E."/>
        </authorList>
    </citation>
    <scope>NUCLEOTIDE SEQUENCE [LARGE SCALE GENOMIC DNA]</scope>
    <source>
        <strain evidence="1 2">ICMP 19430</strain>
    </source>
</reference>
<dbReference type="AlphaFoldDB" id="A0A4Y8N2V7"/>
<gene>
    <name evidence="1" type="ORF">E2553_03210</name>
</gene>
<dbReference type="RefSeq" id="WP_134455999.1">
    <property type="nucleotide sequence ID" value="NZ_JBHMFL010000013.1"/>
</dbReference>
<protein>
    <recommendedName>
        <fullName evidence="3">Hemerythrin domain-containing protein</fullName>
    </recommendedName>
</protein>
<evidence type="ECO:0000313" key="1">
    <source>
        <dbReference type="EMBL" id="TFE44120.1"/>
    </source>
</evidence>
<proteinExistence type="predicted"/>
<comment type="caution">
    <text evidence="1">The sequence shown here is derived from an EMBL/GenBank/DDBJ whole genome shotgun (WGS) entry which is preliminary data.</text>
</comment>
<evidence type="ECO:0000313" key="2">
    <source>
        <dbReference type="Proteomes" id="UP000297385"/>
    </source>
</evidence>
<dbReference type="EMBL" id="SNVI01000001">
    <property type="protein sequence ID" value="TFE44120.1"/>
    <property type="molecule type" value="Genomic_DNA"/>
</dbReference>